<organism evidence="1 2">
    <name type="scientific">Chitinophaga agri</name>
    <dbReference type="NCBI Taxonomy" id="2703787"/>
    <lineage>
        <taxon>Bacteria</taxon>
        <taxon>Pseudomonadati</taxon>
        <taxon>Bacteroidota</taxon>
        <taxon>Chitinophagia</taxon>
        <taxon>Chitinophagales</taxon>
        <taxon>Chitinophagaceae</taxon>
        <taxon>Chitinophaga</taxon>
    </lineage>
</organism>
<keyword evidence="2" id="KW-1185">Reference proteome</keyword>
<name>A0A6B9ZGC5_9BACT</name>
<dbReference type="Proteomes" id="UP000476411">
    <property type="component" value="Chromosome"/>
</dbReference>
<evidence type="ECO:0000313" key="2">
    <source>
        <dbReference type="Proteomes" id="UP000476411"/>
    </source>
</evidence>
<sequence length="141" mass="16357">MVPSSNRFFKKCQLKAENKMMKADEKNNAVITKRNTDLLKQMEAMENQNAYMYVNQNYPFNVPVPTNEEKELKSKRLFLWAEITLLTQIKNNGPFTGDDNAIQSLSEAQKAALNFAEHVKNDPRQIEDQIKTLEKQLYSLI</sequence>
<dbReference type="RefSeq" id="WP_162332845.1">
    <property type="nucleotide sequence ID" value="NZ_CP048113.1"/>
</dbReference>
<accession>A0A6B9ZGC5</accession>
<evidence type="ECO:0000313" key="1">
    <source>
        <dbReference type="EMBL" id="QHS61167.1"/>
    </source>
</evidence>
<proteinExistence type="predicted"/>
<dbReference type="EMBL" id="CP048113">
    <property type="protein sequence ID" value="QHS61167.1"/>
    <property type="molecule type" value="Genomic_DNA"/>
</dbReference>
<protein>
    <submittedName>
        <fullName evidence="1">Uncharacterized protein</fullName>
    </submittedName>
</protein>
<dbReference type="KEGG" id="chih:GWR21_16650"/>
<gene>
    <name evidence="1" type="ORF">GWR21_16650</name>
</gene>
<dbReference type="AlphaFoldDB" id="A0A6B9ZGC5"/>
<reference evidence="1 2" key="1">
    <citation type="submission" date="2020-01" db="EMBL/GenBank/DDBJ databases">
        <title>Complete genome sequence of Chitinophaga sp. H33E-04 isolated from quinoa roots.</title>
        <authorList>
            <person name="Weon H.-Y."/>
            <person name="Lee S.A."/>
        </authorList>
    </citation>
    <scope>NUCLEOTIDE SEQUENCE [LARGE SCALE GENOMIC DNA]</scope>
    <source>
        <strain evidence="1 2">H33E-04</strain>
    </source>
</reference>